<accession>A0ABM7M7W5</accession>
<dbReference type="PRINTS" id="PR00038">
    <property type="entry name" value="HTHLUXR"/>
</dbReference>
<keyword evidence="4" id="KW-0804">Transcription</keyword>
<evidence type="ECO:0000259" key="6">
    <source>
        <dbReference type="PROSITE" id="PS50043"/>
    </source>
</evidence>
<reference evidence="8 9" key="1">
    <citation type="submission" date="2020-08" db="EMBL/GenBank/DDBJ databases">
        <title>Whole genome shotgun sequence of Actinoplanes ianthinogenes NBRC 13996.</title>
        <authorList>
            <person name="Komaki H."/>
            <person name="Tamura T."/>
        </authorList>
    </citation>
    <scope>NUCLEOTIDE SEQUENCE [LARGE SCALE GENOMIC DNA]</scope>
    <source>
        <strain evidence="8 9">NBRC 13996</strain>
    </source>
</reference>
<dbReference type="PANTHER" id="PTHR43214">
    <property type="entry name" value="TWO-COMPONENT RESPONSE REGULATOR"/>
    <property type="match status" value="1"/>
</dbReference>
<evidence type="ECO:0000256" key="4">
    <source>
        <dbReference type="ARBA" id="ARBA00023163"/>
    </source>
</evidence>
<keyword evidence="2" id="KW-0805">Transcription regulation</keyword>
<evidence type="ECO:0000256" key="1">
    <source>
        <dbReference type="ARBA" id="ARBA00022553"/>
    </source>
</evidence>
<dbReference type="Pfam" id="PF00072">
    <property type="entry name" value="Response_reg"/>
    <property type="match status" value="1"/>
</dbReference>
<feature type="domain" description="HTH luxR-type" evidence="6">
    <location>
        <begin position="160"/>
        <end position="225"/>
    </location>
</feature>
<dbReference type="InterPro" id="IPR011006">
    <property type="entry name" value="CheY-like_superfamily"/>
</dbReference>
<evidence type="ECO:0000256" key="3">
    <source>
        <dbReference type="ARBA" id="ARBA00023125"/>
    </source>
</evidence>
<name>A0ABM7M7W5_9ACTN</name>
<feature type="domain" description="Response regulatory" evidence="7">
    <location>
        <begin position="23"/>
        <end position="139"/>
    </location>
</feature>
<protein>
    <submittedName>
        <fullName evidence="8">DNA-binding response regulator</fullName>
    </submittedName>
</protein>
<dbReference type="Gene3D" id="3.40.50.2300">
    <property type="match status" value="1"/>
</dbReference>
<dbReference type="InterPro" id="IPR001789">
    <property type="entry name" value="Sig_transdc_resp-reg_receiver"/>
</dbReference>
<dbReference type="GO" id="GO:0003677">
    <property type="term" value="F:DNA binding"/>
    <property type="evidence" value="ECO:0007669"/>
    <property type="project" value="UniProtKB-KW"/>
</dbReference>
<evidence type="ECO:0000313" key="8">
    <source>
        <dbReference type="EMBL" id="BCJ47728.1"/>
    </source>
</evidence>
<keyword evidence="3 8" id="KW-0238">DNA-binding</keyword>
<dbReference type="PROSITE" id="PS50110">
    <property type="entry name" value="RESPONSE_REGULATORY"/>
    <property type="match status" value="1"/>
</dbReference>
<dbReference type="SMART" id="SM00421">
    <property type="entry name" value="HTH_LUXR"/>
    <property type="match status" value="1"/>
</dbReference>
<feature type="modified residue" description="4-aspartylphosphate" evidence="5">
    <location>
        <position position="74"/>
    </location>
</feature>
<dbReference type="SUPFAM" id="SSF46894">
    <property type="entry name" value="C-terminal effector domain of the bipartite response regulators"/>
    <property type="match status" value="1"/>
</dbReference>
<dbReference type="InterPro" id="IPR058245">
    <property type="entry name" value="NreC/VraR/RcsB-like_REC"/>
</dbReference>
<keyword evidence="1 5" id="KW-0597">Phosphoprotein</keyword>
<dbReference type="PANTHER" id="PTHR43214:SF24">
    <property type="entry name" value="TRANSCRIPTIONAL REGULATORY PROTEIN NARL-RELATED"/>
    <property type="match status" value="1"/>
</dbReference>
<proteinExistence type="predicted"/>
<evidence type="ECO:0000256" key="5">
    <source>
        <dbReference type="PROSITE-ProRule" id="PRU00169"/>
    </source>
</evidence>
<dbReference type="CDD" id="cd06170">
    <property type="entry name" value="LuxR_C_like"/>
    <property type="match status" value="1"/>
</dbReference>
<evidence type="ECO:0000313" key="9">
    <source>
        <dbReference type="Proteomes" id="UP000676967"/>
    </source>
</evidence>
<gene>
    <name evidence="8" type="ORF">Aiant_83850</name>
</gene>
<evidence type="ECO:0000259" key="7">
    <source>
        <dbReference type="PROSITE" id="PS50110"/>
    </source>
</evidence>
<dbReference type="InterPro" id="IPR039420">
    <property type="entry name" value="WalR-like"/>
</dbReference>
<dbReference type="SUPFAM" id="SSF52172">
    <property type="entry name" value="CheY-like"/>
    <property type="match status" value="1"/>
</dbReference>
<sequence length="239" mass="24518">MLLPPAPPGRTLTVVASTSAVTGVLVVEDQRTLADALRIGIDAQPDLECVGAVDRVDDALRLIATGHPDVVLMDIHLPGTDGVDGTRQVKAARPATRVLILTADPTPGLLAAAVAAGATGFLGKDTPFADILAAIRSPAGGKMIVEGEALAALARARSSREGRPATLTARETDILALMGDGLDPRAIAARLVISVHTVRGHVKQILRKLGAHSQLEAVVTATRTGLLKNSSSGGSGQPR</sequence>
<evidence type="ECO:0000256" key="2">
    <source>
        <dbReference type="ARBA" id="ARBA00023015"/>
    </source>
</evidence>
<dbReference type="EMBL" id="AP023356">
    <property type="protein sequence ID" value="BCJ47728.1"/>
    <property type="molecule type" value="Genomic_DNA"/>
</dbReference>
<dbReference type="InterPro" id="IPR000792">
    <property type="entry name" value="Tscrpt_reg_LuxR_C"/>
</dbReference>
<dbReference type="CDD" id="cd17535">
    <property type="entry name" value="REC_NarL-like"/>
    <property type="match status" value="1"/>
</dbReference>
<organism evidence="8 9">
    <name type="scientific">Actinoplanes ianthinogenes</name>
    <dbReference type="NCBI Taxonomy" id="122358"/>
    <lineage>
        <taxon>Bacteria</taxon>
        <taxon>Bacillati</taxon>
        <taxon>Actinomycetota</taxon>
        <taxon>Actinomycetes</taxon>
        <taxon>Micromonosporales</taxon>
        <taxon>Micromonosporaceae</taxon>
        <taxon>Actinoplanes</taxon>
    </lineage>
</organism>
<keyword evidence="9" id="KW-1185">Reference proteome</keyword>
<dbReference type="SMART" id="SM00448">
    <property type="entry name" value="REC"/>
    <property type="match status" value="1"/>
</dbReference>
<dbReference type="Proteomes" id="UP000676967">
    <property type="component" value="Chromosome"/>
</dbReference>
<dbReference type="InterPro" id="IPR016032">
    <property type="entry name" value="Sig_transdc_resp-reg_C-effctor"/>
</dbReference>
<dbReference type="PROSITE" id="PS50043">
    <property type="entry name" value="HTH_LUXR_2"/>
    <property type="match status" value="1"/>
</dbReference>
<dbReference type="Pfam" id="PF00196">
    <property type="entry name" value="GerE"/>
    <property type="match status" value="1"/>
</dbReference>